<dbReference type="Gramene" id="PGSC0003DMT400027345">
    <property type="protein sequence ID" value="PGSC0003DMT400027345"/>
    <property type="gene ID" value="PGSC0003DMG400010546"/>
</dbReference>
<dbReference type="STRING" id="4113.M1APJ2"/>
<dbReference type="EnsemblPlants" id="PGSC0003DMT400027345">
    <property type="protein sequence ID" value="PGSC0003DMT400027345"/>
    <property type="gene ID" value="PGSC0003DMG400010546"/>
</dbReference>
<dbReference type="AlphaFoldDB" id="M1APJ2"/>
<protein>
    <submittedName>
        <fullName evidence="2">Uncharacterized protein</fullName>
    </submittedName>
</protein>
<feature type="compositionally biased region" description="Basic and acidic residues" evidence="1">
    <location>
        <begin position="81"/>
        <end position="93"/>
    </location>
</feature>
<feature type="region of interest" description="Disordered" evidence="1">
    <location>
        <begin position="1"/>
        <end position="37"/>
    </location>
</feature>
<proteinExistence type="predicted"/>
<accession>M1APJ2</accession>
<name>M1APJ2_SOLTU</name>
<dbReference type="InParanoid" id="M1APJ2"/>
<evidence type="ECO:0000313" key="2">
    <source>
        <dbReference type="EnsemblPlants" id="PGSC0003DMT400027345"/>
    </source>
</evidence>
<dbReference type="PaxDb" id="4113-PGSC0003DMT400027345"/>
<reference evidence="3" key="1">
    <citation type="journal article" date="2011" name="Nature">
        <title>Genome sequence and analysis of the tuber crop potato.</title>
        <authorList>
            <consortium name="The Potato Genome Sequencing Consortium"/>
        </authorList>
    </citation>
    <scope>NUCLEOTIDE SEQUENCE [LARGE SCALE GENOMIC DNA]</scope>
    <source>
        <strain evidence="3">cv. DM1-3 516 R44</strain>
    </source>
</reference>
<sequence>MASEQVRRKDDNIIDEQHQIQIKKTRDPKRGSGTAAATSVKVQVGSDFHLAGPGAIHVTNDSDKHSFEERPGGVKFEVHSQRHKGNDNVKELASHGLGSTG</sequence>
<evidence type="ECO:0000256" key="1">
    <source>
        <dbReference type="SAM" id="MobiDB-lite"/>
    </source>
</evidence>
<evidence type="ECO:0000313" key="3">
    <source>
        <dbReference type="Proteomes" id="UP000011115"/>
    </source>
</evidence>
<reference evidence="2" key="2">
    <citation type="submission" date="2015-06" db="UniProtKB">
        <authorList>
            <consortium name="EnsemblPlants"/>
        </authorList>
    </citation>
    <scope>IDENTIFICATION</scope>
    <source>
        <strain evidence="2">DM1-3 516 R44</strain>
    </source>
</reference>
<dbReference type="Proteomes" id="UP000011115">
    <property type="component" value="Unassembled WGS sequence"/>
</dbReference>
<feature type="region of interest" description="Disordered" evidence="1">
    <location>
        <begin position="81"/>
        <end position="101"/>
    </location>
</feature>
<organism evidence="2 3">
    <name type="scientific">Solanum tuberosum</name>
    <name type="common">Potato</name>
    <dbReference type="NCBI Taxonomy" id="4113"/>
    <lineage>
        <taxon>Eukaryota</taxon>
        <taxon>Viridiplantae</taxon>
        <taxon>Streptophyta</taxon>
        <taxon>Embryophyta</taxon>
        <taxon>Tracheophyta</taxon>
        <taxon>Spermatophyta</taxon>
        <taxon>Magnoliopsida</taxon>
        <taxon>eudicotyledons</taxon>
        <taxon>Gunneridae</taxon>
        <taxon>Pentapetalae</taxon>
        <taxon>asterids</taxon>
        <taxon>lamiids</taxon>
        <taxon>Solanales</taxon>
        <taxon>Solanaceae</taxon>
        <taxon>Solanoideae</taxon>
        <taxon>Solaneae</taxon>
        <taxon>Solanum</taxon>
    </lineage>
</organism>
<feature type="compositionally biased region" description="Basic and acidic residues" evidence="1">
    <location>
        <begin position="1"/>
        <end position="30"/>
    </location>
</feature>
<dbReference type="HOGENOM" id="CLU_2296634_0_0_1"/>
<keyword evidence="3" id="KW-1185">Reference proteome</keyword>